<dbReference type="SUPFAM" id="SSF51261">
    <property type="entry name" value="Duplicated hybrid motif"/>
    <property type="match status" value="1"/>
</dbReference>
<dbReference type="OrthoDB" id="5489603at2"/>
<feature type="compositionally biased region" description="Polar residues" evidence="2">
    <location>
        <begin position="213"/>
        <end position="224"/>
    </location>
</feature>
<dbReference type="PANTHER" id="PTHR21666">
    <property type="entry name" value="PEPTIDASE-RELATED"/>
    <property type="match status" value="1"/>
</dbReference>
<dbReference type="InterPro" id="IPR016047">
    <property type="entry name" value="M23ase_b-sheet_dom"/>
</dbReference>
<dbReference type="PANTHER" id="PTHR21666:SF289">
    <property type="entry name" value="L-ALA--D-GLU ENDOPEPTIDASE"/>
    <property type="match status" value="1"/>
</dbReference>
<protein>
    <submittedName>
        <fullName evidence="4">Peptidase family M23</fullName>
    </submittedName>
</protein>
<evidence type="ECO:0000313" key="5">
    <source>
        <dbReference type="Proteomes" id="UP000184932"/>
    </source>
</evidence>
<dbReference type="Proteomes" id="UP000184932">
    <property type="component" value="Unassembled WGS sequence"/>
</dbReference>
<sequence>MTARPDNSRERSRALPLHVLALSLLPSPLLAGPPLLGLPVDCTLGRSCYIQQYFDRDPKEGAVQDHACGALANDGHSGTDFAVATLAEVSAGVTVVAAAPGTVLGIRDGMADISSLAENAPDLQGRDCGNGVVIDHGDGWTTQYCHLRQGSVVVEEGQRVAMGTPLGLVGMSGRASFPHLHLTLREGTEARDPFAPEPGPAPACALPAEEGATQDTAPETTSTEDTPRAMPGGRTGLWLEPPAYVPGGLIAVGLTDRVPTIAEVRSGLPTAAVTAPKAPAMVIWGYAFAGEPGDEIEIIFEGPEGEIGRHTDVLDKAQPFVLRAYGKRTPAAGWPWGTYSGTVIHRRDGAELGRRYIRTDVN</sequence>
<name>A0A1N6GQ58_9RHOB</name>
<feature type="region of interest" description="Disordered" evidence="2">
    <location>
        <begin position="211"/>
        <end position="232"/>
    </location>
</feature>
<accession>A0A1N6GQ58</accession>
<keyword evidence="5" id="KW-1185">Reference proteome</keyword>
<dbReference type="GO" id="GO:0004222">
    <property type="term" value="F:metalloendopeptidase activity"/>
    <property type="evidence" value="ECO:0007669"/>
    <property type="project" value="TreeGrafter"/>
</dbReference>
<dbReference type="AlphaFoldDB" id="A0A1N6GQ58"/>
<evidence type="ECO:0000256" key="1">
    <source>
        <dbReference type="ARBA" id="ARBA00022729"/>
    </source>
</evidence>
<dbReference type="InterPro" id="IPR011055">
    <property type="entry name" value="Dup_hybrid_motif"/>
</dbReference>
<feature type="domain" description="M23ase beta-sheet core" evidence="3">
    <location>
        <begin position="76"/>
        <end position="193"/>
    </location>
</feature>
<reference evidence="5" key="1">
    <citation type="submission" date="2016-11" db="EMBL/GenBank/DDBJ databases">
        <authorList>
            <person name="Varghese N."/>
            <person name="Submissions S."/>
        </authorList>
    </citation>
    <scope>NUCLEOTIDE SEQUENCE [LARGE SCALE GENOMIC DNA]</scope>
    <source>
        <strain evidence="5">DSM 29440</strain>
    </source>
</reference>
<dbReference type="Gene3D" id="2.70.70.10">
    <property type="entry name" value="Glucose Permease (Domain IIA)"/>
    <property type="match status" value="1"/>
</dbReference>
<dbReference type="Pfam" id="PF01551">
    <property type="entry name" value="Peptidase_M23"/>
    <property type="match status" value="1"/>
</dbReference>
<evidence type="ECO:0000256" key="2">
    <source>
        <dbReference type="SAM" id="MobiDB-lite"/>
    </source>
</evidence>
<organism evidence="4 5">
    <name type="scientific">Vannielia litorea</name>
    <dbReference type="NCBI Taxonomy" id="1217970"/>
    <lineage>
        <taxon>Bacteria</taxon>
        <taxon>Pseudomonadati</taxon>
        <taxon>Pseudomonadota</taxon>
        <taxon>Alphaproteobacteria</taxon>
        <taxon>Rhodobacterales</taxon>
        <taxon>Paracoccaceae</taxon>
        <taxon>Vannielia</taxon>
    </lineage>
</organism>
<dbReference type="CDD" id="cd12797">
    <property type="entry name" value="M23_peptidase"/>
    <property type="match status" value="1"/>
</dbReference>
<evidence type="ECO:0000259" key="3">
    <source>
        <dbReference type="Pfam" id="PF01551"/>
    </source>
</evidence>
<dbReference type="InterPro" id="IPR050570">
    <property type="entry name" value="Cell_wall_metabolism_enzyme"/>
</dbReference>
<dbReference type="STRING" id="1217970.SAMN05444002_2684"/>
<gene>
    <name evidence="4" type="ORF">SAMN05444002_2684</name>
</gene>
<evidence type="ECO:0000313" key="4">
    <source>
        <dbReference type="EMBL" id="SIO09681.1"/>
    </source>
</evidence>
<proteinExistence type="predicted"/>
<dbReference type="EMBL" id="FSRL01000001">
    <property type="protein sequence ID" value="SIO09681.1"/>
    <property type="molecule type" value="Genomic_DNA"/>
</dbReference>
<keyword evidence="1" id="KW-0732">Signal</keyword>